<evidence type="ECO:0008006" key="3">
    <source>
        <dbReference type="Google" id="ProtNLM"/>
    </source>
</evidence>
<name>F0TH64_LACAM</name>
<reference key="2">
    <citation type="submission" date="2011-02" db="EMBL/GenBank/DDBJ databases">
        <authorList>
            <person name="Roh H."/>
            <person name="Ko H.-J."/>
            <person name="Kim S.-H."/>
            <person name="Choi I.-G."/>
            <person name="Oh S."/>
        </authorList>
    </citation>
    <scope>NUCLEOTIDE SEQUENCE</scope>
    <source>
        <strain>30SC</strain>
    </source>
</reference>
<evidence type="ECO:0000313" key="1">
    <source>
        <dbReference type="EMBL" id="ADZ08058.1"/>
    </source>
</evidence>
<gene>
    <name evidence="1" type="ordered locus">LAC30SC_09795</name>
</gene>
<reference evidence="1 2" key="1">
    <citation type="journal article" date="2011" name="J. Bacteriol.">
        <title>Complete genome sequencing of Lactobacillus acidophilus 30SC, isolated from swine intestine.</title>
        <authorList>
            <person name="Oh S."/>
            <person name="Roh H."/>
            <person name="Ko H.J."/>
            <person name="Kim S."/>
            <person name="Kim K.H."/>
            <person name="Lee S.E."/>
            <person name="Chang I.S."/>
            <person name="Kim S."/>
            <person name="Choi I.G."/>
        </authorList>
    </citation>
    <scope>NUCLEOTIDE SEQUENCE [LARGE SCALE GENOMIC DNA]</scope>
    <source>
        <strain evidence="1 2">30SC</strain>
    </source>
</reference>
<sequence length="58" mass="6366">MKISNDFDKLYKVVSEDDLSDVVGGKRKLPGWVKWVNGIGGLIGSAAEPGSINWNLYK</sequence>
<dbReference type="EMBL" id="CP002559">
    <property type="protein sequence ID" value="ADZ08058.1"/>
    <property type="molecule type" value="Genomic_DNA"/>
</dbReference>
<dbReference type="Proteomes" id="UP000007491">
    <property type="component" value="Chromosome"/>
</dbReference>
<accession>F0TH64</accession>
<dbReference type="HOGENOM" id="CLU_2973582_0_0_9"/>
<evidence type="ECO:0000313" key="2">
    <source>
        <dbReference type="Proteomes" id="UP000007491"/>
    </source>
</evidence>
<dbReference type="KEGG" id="lai:LAC30SC_09795"/>
<dbReference type="RefSeq" id="WP_013642501.1">
    <property type="nucleotide sequence ID" value="NC_015214.1"/>
</dbReference>
<protein>
    <recommendedName>
        <fullName evidence="3">Bacteriocin</fullName>
    </recommendedName>
</protein>
<organism evidence="1 2">
    <name type="scientific">Lactobacillus amylovorus</name>
    <dbReference type="NCBI Taxonomy" id="1604"/>
    <lineage>
        <taxon>Bacteria</taxon>
        <taxon>Bacillati</taxon>
        <taxon>Bacillota</taxon>
        <taxon>Bacilli</taxon>
        <taxon>Lactobacillales</taxon>
        <taxon>Lactobacillaceae</taxon>
        <taxon>Lactobacillus</taxon>
    </lineage>
</organism>
<dbReference type="AlphaFoldDB" id="F0TH64"/>
<dbReference type="STRING" id="1604.LAC30SC_09795"/>
<proteinExistence type="predicted"/>